<evidence type="ECO:0000313" key="2">
    <source>
        <dbReference type="EMBL" id="PDX90626.1"/>
    </source>
</evidence>
<dbReference type="Proteomes" id="UP000223709">
    <property type="component" value="Chromosome"/>
</dbReference>
<gene>
    <name evidence="2" type="ORF">CHR61_01765</name>
    <name evidence="1" type="ORF">CRH10_03340</name>
</gene>
<sequence length="61" mass="7221">MRKITQKIERMVFMMAMLWAQEIMSAETVEEAKALYERCPRLLKEKVKAILIKSGFEEITQ</sequence>
<dbReference type="AlphaFoldDB" id="A0A2A7BGX2"/>
<reference evidence="1 4" key="2">
    <citation type="submission" date="2017-10" db="EMBL/GenBank/DDBJ databases">
        <title>Complete Genome Sequence of Faecalibacterium prausnitzii isolated from the gut of healthy adult Indian.</title>
        <authorList>
            <person name="Bag S."/>
            <person name="Ghosh T.S."/>
            <person name="Das B."/>
        </authorList>
    </citation>
    <scope>NUCLEOTIDE SEQUENCE [LARGE SCALE GENOMIC DNA]</scope>
    <source>
        <strain evidence="1 4">Indica</strain>
    </source>
</reference>
<reference evidence="2 3" key="1">
    <citation type="journal article" date="2017" name="Front. Microbiol.">
        <title>New Insights into the Diversity of the Genus Faecalibacterium.</title>
        <authorList>
            <person name="Benevides L."/>
            <person name="Burman S."/>
            <person name="Martin R."/>
            <person name="Robert V."/>
            <person name="Thomas M."/>
            <person name="Miquel S."/>
            <person name="Chain F."/>
            <person name="Sokol H."/>
            <person name="Bermudez-Humaran L.G."/>
            <person name="Morrison M."/>
            <person name="Langella P."/>
            <person name="Azevedo V.A."/>
            <person name="Chatel J.M."/>
            <person name="Soares S."/>
        </authorList>
    </citation>
    <scope>NUCLEOTIDE SEQUENCE [LARGE SCALE GENOMIC DNA]</scope>
    <source>
        <strain evidence="2 3">AHMP21</strain>
    </source>
</reference>
<name>A0A2A7BGX2_9FIRM</name>
<proteinExistence type="predicted"/>
<evidence type="ECO:0000313" key="4">
    <source>
        <dbReference type="Proteomes" id="UP000223709"/>
    </source>
</evidence>
<organism evidence="2 3">
    <name type="scientific">Faecalibacterium prausnitzii</name>
    <dbReference type="NCBI Taxonomy" id="853"/>
    <lineage>
        <taxon>Bacteria</taxon>
        <taxon>Bacillati</taxon>
        <taxon>Bacillota</taxon>
        <taxon>Clostridia</taxon>
        <taxon>Eubacteriales</taxon>
        <taxon>Oscillospiraceae</taxon>
        <taxon>Faecalibacterium</taxon>
    </lineage>
</organism>
<evidence type="ECO:0000313" key="3">
    <source>
        <dbReference type="Proteomes" id="UP000220438"/>
    </source>
</evidence>
<dbReference type="EMBL" id="NOUW01000006">
    <property type="protein sequence ID" value="PDX90626.1"/>
    <property type="molecule type" value="Genomic_DNA"/>
</dbReference>
<evidence type="ECO:0000313" key="1">
    <source>
        <dbReference type="EMBL" id="ATL89414.1"/>
    </source>
</evidence>
<protein>
    <submittedName>
        <fullName evidence="2">Uncharacterized protein</fullName>
    </submittedName>
</protein>
<accession>A0A2A7BGX2</accession>
<dbReference type="EMBL" id="CP023819">
    <property type="protein sequence ID" value="ATL89414.1"/>
    <property type="molecule type" value="Genomic_DNA"/>
</dbReference>
<dbReference type="Proteomes" id="UP000220438">
    <property type="component" value="Unassembled WGS sequence"/>
</dbReference>